<dbReference type="Proteomes" id="UP000215002">
    <property type="component" value="Chromosome"/>
</dbReference>
<reference evidence="1 2" key="1">
    <citation type="submission" date="2017-08" db="EMBL/GenBank/DDBJ databases">
        <title>Complete genome sequence of Mucilaginibacter sp. strain BJC16-A31.</title>
        <authorList>
            <consortium name="Henan University of Science and Technology"/>
            <person name="You X."/>
        </authorList>
    </citation>
    <scope>NUCLEOTIDE SEQUENCE [LARGE SCALE GENOMIC DNA]</scope>
    <source>
        <strain evidence="1 2">BJC16-A31</strain>
    </source>
</reference>
<protein>
    <submittedName>
        <fullName evidence="1">Uncharacterized protein</fullName>
    </submittedName>
</protein>
<proteinExistence type="predicted"/>
<gene>
    <name evidence="1" type="ORF">MuYL_4526</name>
</gene>
<evidence type="ECO:0000313" key="1">
    <source>
        <dbReference type="EMBL" id="ASU36411.1"/>
    </source>
</evidence>
<organism evidence="1 2">
    <name type="scientific">Mucilaginibacter xinganensis</name>
    <dbReference type="NCBI Taxonomy" id="1234841"/>
    <lineage>
        <taxon>Bacteria</taxon>
        <taxon>Pseudomonadati</taxon>
        <taxon>Bacteroidota</taxon>
        <taxon>Sphingobacteriia</taxon>
        <taxon>Sphingobacteriales</taxon>
        <taxon>Sphingobacteriaceae</taxon>
        <taxon>Mucilaginibacter</taxon>
    </lineage>
</organism>
<dbReference type="EMBL" id="CP022743">
    <property type="protein sequence ID" value="ASU36411.1"/>
    <property type="molecule type" value="Genomic_DNA"/>
</dbReference>
<sequence length="41" mass="4738">MQRIQDLKPIIYNGGCAKKMSEEMTSADIFSFINLRITLFL</sequence>
<evidence type="ECO:0000313" key="2">
    <source>
        <dbReference type="Proteomes" id="UP000215002"/>
    </source>
</evidence>
<keyword evidence="2" id="KW-1185">Reference proteome</keyword>
<name>A0A223P3L6_9SPHI</name>
<dbReference type="AlphaFoldDB" id="A0A223P3L6"/>
<accession>A0A223P3L6</accession>
<dbReference type="KEGG" id="muc:MuYL_4526"/>